<dbReference type="RefSeq" id="WP_341471627.1">
    <property type="nucleotide sequence ID" value="NZ_CP128400.1"/>
</dbReference>
<dbReference type="CDD" id="cd05672">
    <property type="entry name" value="M20_ACY1L2-like"/>
    <property type="match status" value="1"/>
</dbReference>
<dbReference type="SUPFAM" id="SSF55031">
    <property type="entry name" value="Bacterial exopeptidase dimerisation domain"/>
    <property type="match status" value="1"/>
</dbReference>
<dbReference type="Proteomes" id="UP001431572">
    <property type="component" value="Chromosome 2"/>
</dbReference>
<dbReference type="SUPFAM" id="SSF53187">
    <property type="entry name" value="Zn-dependent exopeptidases"/>
    <property type="match status" value="1"/>
</dbReference>
<proteinExistence type="inferred from homology"/>
<feature type="domain" description="Peptidase M20 dimerisation" evidence="2">
    <location>
        <begin position="181"/>
        <end position="275"/>
    </location>
</feature>
<evidence type="ECO:0000256" key="1">
    <source>
        <dbReference type="PIRNR" id="PIRNR037226"/>
    </source>
</evidence>
<dbReference type="Pfam" id="PF01546">
    <property type="entry name" value="Peptidase_M20"/>
    <property type="match status" value="1"/>
</dbReference>
<name>A0ABY9B974_9CHLR</name>
<keyword evidence="4" id="KW-1185">Reference proteome</keyword>
<accession>A0ABY9B974</accession>
<evidence type="ECO:0000313" key="3">
    <source>
        <dbReference type="EMBL" id="WJW69754.1"/>
    </source>
</evidence>
<dbReference type="InterPro" id="IPR011650">
    <property type="entry name" value="Peptidase_M20_dimer"/>
</dbReference>
<organism evidence="3 4">
    <name type="scientific">Candidatus Chlorohelix allophototropha</name>
    <dbReference type="NCBI Taxonomy" id="3003348"/>
    <lineage>
        <taxon>Bacteria</taxon>
        <taxon>Bacillati</taxon>
        <taxon>Chloroflexota</taxon>
        <taxon>Chloroflexia</taxon>
        <taxon>Candidatus Chloroheliales</taxon>
        <taxon>Candidatus Chloroheliaceae</taxon>
        <taxon>Candidatus Chlorohelix</taxon>
    </lineage>
</organism>
<protein>
    <recommendedName>
        <fullName evidence="1">Peptidase M20 domain-containing protein 2</fullName>
    </recommendedName>
</protein>
<dbReference type="InterPro" id="IPR002933">
    <property type="entry name" value="Peptidase_M20"/>
</dbReference>
<dbReference type="InterPro" id="IPR017144">
    <property type="entry name" value="Xaa-Arg_dipeptidase"/>
</dbReference>
<dbReference type="Pfam" id="PF07687">
    <property type="entry name" value="M20_dimer"/>
    <property type="match status" value="1"/>
</dbReference>
<reference evidence="3" key="1">
    <citation type="journal article" date="2024" name="Nature">
        <title>Anoxygenic phototroph of the Chloroflexota uses a type I reaction centre.</title>
        <authorList>
            <person name="Tsuji J.M."/>
            <person name="Shaw N.A."/>
            <person name="Nagashima S."/>
            <person name="Venkiteswaran J.J."/>
            <person name="Schiff S.L."/>
            <person name="Watanabe T."/>
            <person name="Fukui M."/>
            <person name="Hanada S."/>
            <person name="Tank M."/>
            <person name="Neufeld J.D."/>
        </authorList>
    </citation>
    <scope>NUCLEOTIDE SEQUENCE</scope>
    <source>
        <strain evidence="3">L227-S17</strain>
    </source>
</reference>
<dbReference type="Gene3D" id="3.40.630.10">
    <property type="entry name" value="Zn peptidases"/>
    <property type="match status" value="1"/>
</dbReference>
<dbReference type="EMBL" id="CP128400">
    <property type="protein sequence ID" value="WJW69754.1"/>
    <property type="molecule type" value="Genomic_DNA"/>
</dbReference>
<dbReference type="InterPro" id="IPR036264">
    <property type="entry name" value="Bact_exopeptidase_dim_dom"/>
</dbReference>
<gene>
    <name evidence="3" type="ORF">OZ401_003384</name>
</gene>
<dbReference type="Gene3D" id="3.30.70.360">
    <property type="match status" value="1"/>
</dbReference>
<comment type="similarity">
    <text evidence="1">Belongs to the peptidase M20A family.</text>
</comment>
<dbReference type="NCBIfam" id="TIGR01891">
    <property type="entry name" value="amidohydrolases"/>
    <property type="match status" value="1"/>
</dbReference>
<dbReference type="InterPro" id="IPR017439">
    <property type="entry name" value="Amidohydrolase"/>
</dbReference>
<dbReference type="PANTHER" id="PTHR30575">
    <property type="entry name" value="PEPTIDASE M20"/>
    <property type="match status" value="1"/>
</dbReference>
<dbReference type="PIRSF" id="PIRSF037226">
    <property type="entry name" value="Amidohydrolase_ACY1L2_prd"/>
    <property type="match status" value="1"/>
</dbReference>
<sequence>MTKSASDITEKLYKELESRILGTIERDSERLIQLSRTIHSDPEIAYKEFRAVALLTASLEERGFEVERGIAELDTAFVARVGSSSPPQIALLAEYDALPGLGHGCGHNLMATATLGAAWALREVLDQLPGQLAVYGTPAEEGGGGKVLMVNRGIFKKVDAALIFHPSTRNITTRGSLAATRIELSFKGKASHSAAHPEMGINALDAVIQTFNNINALRQHLRPDARVHGIITNGGQAVNIVPDFASASFSVRAADRKYADEVLEKFRRCAEAAALATGATLDFNVLEHTRYDNMVPNGVMARLFAEKLEKLGLEVVQPEPNEAMGSTDMGNVSQVVPSIHAYLAIAPESVSGHSVEFREAAYSDVGQRGMLNAARALALTALDLLAKPELLAAAKREFAEQASKGVVKG</sequence>
<evidence type="ECO:0000313" key="4">
    <source>
        <dbReference type="Proteomes" id="UP001431572"/>
    </source>
</evidence>
<evidence type="ECO:0000259" key="2">
    <source>
        <dbReference type="Pfam" id="PF07687"/>
    </source>
</evidence>
<dbReference type="InterPro" id="IPR052030">
    <property type="entry name" value="Peptidase_M20/M20A_hydrolases"/>
</dbReference>
<dbReference type="PANTHER" id="PTHR30575:SF0">
    <property type="entry name" value="XAA-ARG DIPEPTIDASE"/>
    <property type="match status" value="1"/>
</dbReference>